<sequence>MDVDELVRPALRQAVATLPEPVRQVADYHLGLSGGSAVAAGKALRSALVLAGCRAVGGDVRRAVPGAVAVELVHEFSLLHDDVIDEDRVRRHRPAAWVRFGTGQAVLAGDAMWALALRTLSQTHDAAALEVLIRTLTDLMRGQSQDVAFANRGDITVEEYRSMAEGKTGALLGGACAIGALLGGSSADRAEELGRFGRHLGIAFQCADDVLGIWGRAERTGKPVGSDIAARKKTFPVLAALAHPGEAGRSLAEMYHRPQPPSPQECVLMTDLVERAGGRIEAEAEAETQIGAALACLDRAEPGPAARAELAMIASWAVRRDR</sequence>
<dbReference type="SUPFAM" id="SSF48576">
    <property type="entry name" value="Terpenoid synthases"/>
    <property type="match status" value="1"/>
</dbReference>
<dbReference type="GO" id="GO:0004337">
    <property type="term" value="F:(2E,6E)-farnesyl diphosphate synthase activity"/>
    <property type="evidence" value="ECO:0007669"/>
    <property type="project" value="UniProtKB-EC"/>
</dbReference>
<dbReference type="EC" id="2.5.1.1" evidence="4"/>
<name>A0ABT9RFD7_9ACTN</name>
<comment type="caution">
    <text evidence="4">The sequence shown here is derived from an EMBL/GenBank/DDBJ whole genome shotgun (WGS) entry which is preliminary data.</text>
</comment>
<reference evidence="4 5" key="1">
    <citation type="submission" date="2023-07" db="EMBL/GenBank/DDBJ databases">
        <title>Sequencing the genomes of 1000 actinobacteria strains.</title>
        <authorList>
            <person name="Klenk H.-P."/>
        </authorList>
    </citation>
    <scope>NUCLEOTIDE SEQUENCE [LARGE SCALE GENOMIC DNA]</scope>
    <source>
        <strain evidence="4 5">DSM 44109</strain>
    </source>
</reference>
<accession>A0ABT9RFD7</accession>
<proteinExistence type="inferred from homology"/>
<keyword evidence="3 4" id="KW-0808">Transferase</keyword>
<evidence type="ECO:0000256" key="2">
    <source>
        <dbReference type="ARBA" id="ARBA00022842"/>
    </source>
</evidence>
<dbReference type="InterPro" id="IPR008949">
    <property type="entry name" value="Isoprenoid_synthase_dom_sf"/>
</dbReference>
<organism evidence="4 5">
    <name type="scientific">Streptosporangium brasiliense</name>
    <dbReference type="NCBI Taxonomy" id="47480"/>
    <lineage>
        <taxon>Bacteria</taxon>
        <taxon>Bacillati</taxon>
        <taxon>Actinomycetota</taxon>
        <taxon>Actinomycetes</taxon>
        <taxon>Streptosporangiales</taxon>
        <taxon>Streptosporangiaceae</taxon>
        <taxon>Streptosporangium</taxon>
    </lineage>
</organism>
<dbReference type="EMBL" id="JAUSRB010000002">
    <property type="protein sequence ID" value="MDP9868002.1"/>
    <property type="molecule type" value="Genomic_DNA"/>
</dbReference>
<protein>
    <submittedName>
        <fullName evidence="4">Geranylgeranyl diphosphate synthase type I</fullName>
        <ecNumber evidence="4">2.5.1.1</ecNumber>
        <ecNumber evidence="4">2.5.1.10</ecNumber>
        <ecNumber evidence="4">2.5.1.29</ecNumber>
    </submittedName>
</protein>
<dbReference type="SFLD" id="SFLDS00005">
    <property type="entry name" value="Isoprenoid_Synthase_Type_I"/>
    <property type="match status" value="1"/>
</dbReference>
<gene>
    <name evidence="4" type="ORF">J2S55_007268</name>
</gene>
<keyword evidence="5" id="KW-1185">Reference proteome</keyword>
<evidence type="ECO:0000256" key="1">
    <source>
        <dbReference type="ARBA" id="ARBA00022723"/>
    </source>
</evidence>
<dbReference type="CDD" id="cd00685">
    <property type="entry name" value="Trans_IPPS_HT"/>
    <property type="match status" value="1"/>
</dbReference>
<evidence type="ECO:0000313" key="4">
    <source>
        <dbReference type="EMBL" id="MDP9868002.1"/>
    </source>
</evidence>
<dbReference type="Proteomes" id="UP001230426">
    <property type="component" value="Unassembled WGS sequence"/>
</dbReference>
<comment type="similarity">
    <text evidence="3">Belongs to the FPP/GGPP synthase family.</text>
</comment>
<dbReference type="RefSeq" id="WP_306870302.1">
    <property type="nucleotide sequence ID" value="NZ_JAUSRB010000002.1"/>
</dbReference>
<dbReference type="EC" id="2.5.1.10" evidence="4"/>
<dbReference type="PROSITE" id="PS00723">
    <property type="entry name" value="POLYPRENYL_SYNTHASE_1"/>
    <property type="match status" value="1"/>
</dbReference>
<dbReference type="InterPro" id="IPR033749">
    <property type="entry name" value="Polyprenyl_synt_CS"/>
</dbReference>
<dbReference type="SFLD" id="SFLDG01017">
    <property type="entry name" value="Polyprenyl_Transferase_Like"/>
    <property type="match status" value="1"/>
</dbReference>
<dbReference type="PANTHER" id="PTHR12001:SF86">
    <property type="entry name" value="GERANYLGERANYL DIPHOSPHATE SYNTHASE"/>
    <property type="match status" value="1"/>
</dbReference>
<dbReference type="PANTHER" id="PTHR12001">
    <property type="entry name" value="GERANYLGERANYL PYROPHOSPHATE SYNTHASE"/>
    <property type="match status" value="1"/>
</dbReference>
<dbReference type="EC" id="2.5.1.29" evidence="4"/>
<dbReference type="GO" id="GO:0004311">
    <property type="term" value="F:geranylgeranyl diphosphate synthase activity"/>
    <property type="evidence" value="ECO:0007669"/>
    <property type="project" value="UniProtKB-EC"/>
</dbReference>
<dbReference type="Gene3D" id="1.10.600.10">
    <property type="entry name" value="Farnesyl Diphosphate Synthase"/>
    <property type="match status" value="1"/>
</dbReference>
<dbReference type="InterPro" id="IPR000092">
    <property type="entry name" value="Polyprenyl_synt"/>
</dbReference>
<dbReference type="Pfam" id="PF00348">
    <property type="entry name" value="polyprenyl_synt"/>
    <property type="match status" value="1"/>
</dbReference>
<keyword evidence="2" id="KW-0460">Magnesium</keyword>
<keyword evidence="1" id="KW-0479">Metal-binding</keyword>
<evidence type="ECO:0000313" key="5">
    <source>
        <dbReference type="Proteomes" id="UP001230426"/>
    </source>
</evidence>
<evidence type="ECO:0000256" key="3">
    <source>
        <dbReference type="RuleBase" id="RU004466"/>
    </source>
</evidence>
<dbReference type="GO" id="GO:0004161">
    <property type="term" value="F:dimethylallyltranstransferase activity"/>
    <property type="evidence" value="ECO:0007669"/>
    <property type="project" value="UniProtKB-EC"/>
</dbReference>